<dbReference type="AlphaFoldDB" id="A0AAV9G6I7"/>
<evidence type="ECO:0000259" key="1">
    <source>
        <dbReference type="Pfam" id="PF06985"/>
    </source>
</evidence>
<reference evidence="2" key="1">
    <citation type="journal article" date="2023" name="Mol. Phylogenet. Evol.">
        <title>Genome-scale phylogeny and comparative genomics of the fungal order Sordariales.</title>
        <authorList>
            <person name="Hensen N."/>
            <person name="Bonometti L."/>
            <person name="Westerberg I."/>
            <person name="Brannstrom I.O."/>
            <person name="Guillou S."/>
            <person name="Cros-Aarteil S."/>
            <person name="Calhoun S."/>
            <person name="Haridas S."/>
            <person name="Kuo A."/>
            <person name="Mondo S."/>
            <person name="Pangilinan J."/>
            <person name="Riley R."/>
            <person name="LaButti K."/>
            <person name="Andreopoulos B."/>
            <person name="Lipzen A."/>
            <person name="Chen C."/>
            <person name="Yan M."/>
            <person name="Daum C."/>
            <person name="Ng V."/>
            <person name="Clum A."/>
            <person name="Steindorff A."/>
            <person name="Ohm R.A."/>
            <person name="Martin F."/>
            <person name="Silar P."/>
            <person name="Natvig D.O."/>
            <person name="Lalanne C."/>
            <person name="Gautier V."/>
            <person name="Ament-Velasquez S.L."/>
            <person name="Kruys A."/>
            <person name="Hutchinson M.I."/>
            <person name="Powell A.J."/>
            <person name="Barry K."/>
            <person name="Miller A.N."/>
            <person name="Grigoriev I.V."/>
            <person name="Debuchy R."/>
            <person name="Gladieux P."/>
            <person name="Hiltunen Thoren M."/>
            <person name="Johannesson H."/>
        </authorList>
    </citation>
    <scope>NUCLEOTIDE SEQUENCE</scope>
    <source>
        <strain evidence="2">PSN243</strain>
    </source>
</reference>
<name>A0AAV9G6I7_9PEZI</name>
<comment type="caution">
    <text evidence="2">The sequence shown here is derived from an EMBL/GenBank/DDBJ whole genome shotgun (WGS) entry which is preliminary data.</text>
</comment>
<evidence type="ECO:0000313" key="2">
    <source>
        <dbReference type="EMBL" id="KAK4443793.1"/>
    </source>
</evidence>
<organism evidence="2 3">
    <name type="scientific">Podospora aff. communis PSN243</name>
    <dbReference type="NCBI Taxonomy" id="3040156"/>
    <lineage>
        <taxon>Eukaryota</taxon>
        <taxon>Fungi</taxon>
        <taxon>Dikarya</taxon>
        <taxon>Ascomycota</taxon>
        <taxon>Pezizomycotina</taxon>
        <taxon>Sordariomycetes</taxon>
        <taxon>Sordariomycetidae</taxon>
        <taxon>Sordariales</taxon>
        <taxon>Podosporaceae</taxon>
        <taxon>Podospora</taxon>
    </lineage>
</organism>
<sequence length="633" mass="71725">MAPEQDSDTIAISRRQLCGKCRNLDLGRAREPGGQCLPGKRYPLTDFLDGAPRCPLCLFFEACSRDMFRNPSERITAFIVLAPGRHINDHPESWRTVTQRGTISCFREGPDPDTPSTLYAKVRPRYLRDDGVDEDVLKKWLGFCDTVHPLHCRTGNRPALPRLRVIDCYKRRIVSFSAAMGEYVTLSYVWGTTTNTYPVSYPAVSHHVPKVVADAMYMTLRLGFRYLWIDRYCIPHDDEQERHSQIRNMDTVYAASTLTLIAAAGNGPEDGLAGVDGSPRRQQLRLRVDKYILTYLRDFKAEFQASTWSSGGWTYQEGLLAKRRLVFGESEAYFECSSMHCFESISIPLTDVHDSRGVMYSLPGDSVSPATTHLALALNWSVTGLNNKPLPVSRRRAFPSWTWTGWKRDTEPHTSMMYWHMGFAVLPSVLFGYKTGRNGRRVKYRFPLHIEIELDGMLWDWDEDHDTVLGQSETGVETPRLWLQGWTFALRQGGATPSYPAAVPPDFPWKVALDPDMGSMQRYDPGPTDIGYDPTWQSFLGFVLYTRHEVSEADDSYPAGVRPHEITALVLTPGRVGTFERVGLLRFMPNNDGYPKPSDTTEVLLENASHGKGSNRNVRLNGVGLYWRQICLV</sequence>
<protein>
    <submittedName>
        <fullName evidence="2">Heterokaryon incompatibility protein-domain-containing protein</fullName>
    </submittedName>
</protein>
<dbReference type="PANTHER" id="PTHR33112:SF1">
    <property type="entry name" value="HETEROKARYON INCOMPATIBILITY DOMAIN-CONTAINING PROTEIN"/>
    <property type="match status" value="1"/>
</dbReference>
<keyword evidence="3" id="KW-1185">Reference proteome</keyword>
<feature type="domain" description="Heterokaryon incompatibility" evidence="1">
    <location>
        <begin position="183"/>
        <end position="317"/>
    </location>
</feature>
<dbReference type="InterPro" id="IPR010730">
    <property type="entry name" value="HET"/>
</dbReference>
<dbReference type="Pfam" id="PF06985">
    <property type="entry name" value="HET"/>
    <property type="match status" value="1"/>
</dbReference>
<evidence type="ECO:0000313" key="3">
    <source>
        <dbReference type="Proteomes" id="UP001321760"/>
    </source>
</evidence>
<gene>
    <name evidence="2" type="ORF">QBC34DRAFT_476361</name>
</gene>
<dbReference type="Proteomes" id="UP001321760">
    <property type="component" value="Unassembled WGS sequence"/>
</dbReference>
<reference evidence="2" key="2">
    <citation type="submission" date="2023-05" db="EMBL/GenBank/DDBJ databases">
        <authorList>
            <consortium name="Lawrence Berkeley National Laboratory"/>
            <person name="Steindorff A."/>
            <person name="Hensen N."/>
            <person name="Bonometti L."/>
            <person name="Westerberg I."/>
            <person name="Brannstrom I.O."/>
            <person name="Guillou S."/>
            <person name="Cros-Aarteil S."/>
            <person name="Calhoun S."/>
            <person name="Haridas S."/>
            <person name="Kuo A."/>
            <person name="Mondo S."/>
            <person name="Pangilinan J."/>
            <person name="Riley R."/>
            <person name="Labutti K."/>
            <person name="Andreopoulos B."/>
            <person name="Lipzen A."/>
            <person name="Chen C."/>
            <person name="Yanf M."/>
            <person name="Daum C."/>
            <person name="Ng V."/>
            <person name="Clum A."/>
            <person name="Ohm R."/>
            <person name="Martin F."/>
            <person name="Silar P."/>
            <person name="Natvig D."/>
            <person name="Lalanne C."/>
            <person name="Gautier V."/>
            <person name="Ament-Velasquez S.L."/>
            <person name="Kruys A."/>
            <person name="Hutchinson M.I."/>
            <person name="Powell A.J."/>
            <person name="Barry K."/>
            <person name="Miller A.N."/>
            <person name="Grigoriev I.V."/>
            <person name="Debuchy R."/>
            <person name="Gladieux P."/>
            <person name="Thoren M.H."/>
            <person name="Johannesson H."/>
        </authorList>
    </citation>
    <scope>NUCLEOTIDE SEQUENCE</scope>
    <source>
        <strain evidence="2">PSN243</strain>
    </source>
</reference>
<dbReference type="PANTHER" id="PTHR33112">
    <property type="entry name" value="DOMAIN PROTEIN, PUTATIVE-RELATED"/>
    <property type="match status" value="1"/>
</dbReference>
<proteinExistence type="predicted"/>
<dbReference type="EMBL" id="MU865986">
    <property type="protein sequence ID" value="KAK4443793.1"/>
    <property type="molecule type" value="Genomic_DNA"/>
</dbReference>
<accession>A0AAV9G6I7</accession>